<dbReference type="GeneID" id="69504828"/>
<evidence type="ECO:0000256" key="3">
    <source>
        <dbReference type="ARBA" id="ARBA00022692"/>
    </source>
</evidence>
<evidence type="ECO:0000256" key="2">
    <source>
        <dbReference type="ARBA" id="ARBA00008854"/>
    </source>
</evidence>
<keyword evidence="5" id="KW-0472">Membrane</keyword>
<protein>
    <submittedName>
        <fullName evidence="6">LemA family protein</fullName>
    </submittedName>
</protein>
<keyword evidence="3" id="KW-0812">Transmembrane</keyword>
<gene>
    <name evidence="6" type="ORF">DW888_05345</name>
</gene>
<keyword evidence="4" id="KW-1133">Transmembrane helix</keyword>
<evidence type="ECO:0000313" key="7">
    <source>
        <dbReference type="Proteomes" id="UP000284379"/>
    </source>
</evidence>
<evidence type="ECO:0000256" key="1">
    <source>
        <dbReference type="ARBA" id="ARBA00004167"/>
    </source>
</evidence>
<dbReference type="PANTHER" id="PTHR34478:SF1">
    <property type="entry name" value="PROTEIN LEMA"/>
    <property type="match status" value="1"/>
</dbReference>
<dbReference type="EMBL" id="QSGO01000003">
    <property type="protein sequence ID" value="RHB36982.1"/>
    <property type="molecule type" value="Genomic_DNA"/>
</dbReference>
<comment type="caution">
    <text evidence="6">The sequence shown here is derived from an EMBL/GenBank/DDBJ whole genome shotgun (WGS) entry which is preliminary data.</text>
</comment>
<dbReference type="RefSeq" id="WP_025868080.1">
    <property type="nucleotide sequence ID" value="NZ_CABJFV010000003.1"/>
</dbReference>
<dbReference type="PANTHER" id="PTHR34478">
    <property type="entry name" value="PROTEIN LEMA"/>
    <property type="match status" value="1"/>
</dbReference>
<proteinExistence type="inferred from homology"/>
<organism evidence="6 7">
    <name type="scientific">Bacteroides nordii</name>
    <dbReference type="NCBI Taxonomy" id="291645"/>
    <lineage>
        <taxon>Bacteria</taxon>
        <taxon>Pseudomonadati</taxon>
        <taxon>Bacteroidota</taxon>
        <taxon>Bacteroidia</taxon>
        <taxon>Bacteroidales</taxon>
        <taxon>Bacteroidaceae</taxon>
        <taxon>Bacteroides</taxon>
    </lineage>
</organism>
<dbReference type="AlphaFoldDB" id="A0A413VTX7"/>
<comment type="similarity">
    <text evidence="2">Belongs to the LemA family.</text>
</comment>
<dbReference type="Proteomes" id="UP000284379">
    <property type="component" value="Unassembled WGS sequence"/>
</dbReference>
<accession>A0A413VTX7</accession>
<dbReference type="GO" id="GO:0016020">
    <property type="term" value="C:membrane"/>
    <property type="evidence" value="ECO:0007669"/>
    <property type="project" value="UniProtKB-SubCell"/>
</dbReference>
<dbReference type="Gene3D" id="1.20.1440.20">
    <property type="entry name" value="LemA-like domain"/>
    <property type="match status" value="1"/>
</dbReference>
<dbReference type="Pfam" id="PF04011">
    <property type="entry name" value="LemA"/>
    <property type="match status" value="1"/>
</dbReference>
<sequence>MVIVIILVLLIIFVGVVYNSLVRKKNQTENAFATIDVMLKKRYDLIPNLVATVRQYAKYEEGVFTKLTEIRSKSYVTLSNSEKANLDDIFTHAHTGLLAIAESYPELKASDNFMQLQRSINETEEQLAAARRTYNACVTDYNNAVQTFPSNLLAGIFGFNRKGVWAIQESERITPDVKELLNS</sequence>
<dbReference type="InterPro" id="IPR007156">
    <property type="entry name" value="MamQ_LemA"/>
</dbReference>
<evidence type="ECO:0000256" key="5">
    <source>
        <dbReference type="ARBA" id="ARBA00023136"/>
    </source>
</evidence>
<dbReference type="SUPFAM" id="SSF140478">
    <property type="entry name" value="LemA-like"/>
    <property type="match status" value="1"/>
</dbReference>
<evidence type="ECO:0000313" key="6">
    <source>
        <dbReference type="EMBL" id="RHB36982.1"/>
    </source>
</evidence>
<evidence type="ECO:0000256" key="4">
    <source>
        <dbReference type="ARBA" id="ARBA00022989"/>
    </source>
</evidence>
<name>A0A413VTX7_9BACE</name>
<dbReference type="InterPro" id="IPR023353">
    <property type="entry name" value="LemA-like_dom_sf"/>
</dbReference>
<comment type="subcellular location">
    <subcellularLocation>
        <location evidence="1">Membrane</location>
        <topology evidence="1">Single-pass membrane protein</topology>
    </subcellularLocation>
</comment>
<reference evidence="6 7" key="1">
    <citation type="submission" date="2018-08" db="EMBL/GenBank/DDBJ databases">
        <title>A genome reference for cultivated species of the human gut microbiota.</title>
        <authorList>
            <person name="Zou Y."/>
            <person name="Xue W."/>
            <person name="Luo G."/>
        </authorList>
    </citation>
    <scope>NUCLEOTIDE SEQUENCE [LARGE SCALE GENOMIC DNA]</scope>
    <source>
        <strain evidence="6 7">AM40-30BH</strain>
    </source>
</reference>